<evidence type="ECO:0000313" key="3">
    <source>
        <dbReference type="Proteomes" id="UP001235760"/>
    </source>
</evidence>
<dbReference type="Pfam" id="PF13302">
    <property type="entry name" value="Acetyltransf_3"/>
    <property type="match status" value="1"/>
</dbReference>
<dbReference type="PROSITE" id="PS51186">
    <property type="entry name" value="GNAT"/>
    <property type="match status" value="1"/>
</dbReference>
<evidence type="ECO:0000259" key="1">
    <source>
        <dbReference type="PROSITE" id="PS51186"/>
    </source>
</evidence>
<dbReference type="InterPro" id="IPR000182">
    <property type="entry name" value="GNAT_dom"/>
</dbReference>
<dbReference type="PANTHER" id="PTHR43441:SF6">
    <property type="entry name" value="N-ACETYLTRANSFERASE DOMAIN-CONTAINING PROTEIN"/>
    <property type="match status" value="1"/>
</dbReference>
<dbReference type="InterPro" id="IPR016181">
    <property type="entry name" value="Acyl_CoA_acyltransferase"/>
</dbReference>
<dbReference type="SUPFAM" id="SSF55729">
    <property type="entry name" value="Acyl-CoA N-acyltransferases (Nat)"/>
    <property type="match status" value="1"/>
</dbReference>
<accession>A0ABT9G8J9</accession>
<feature type="domain" description="N-acetyltransferase" evidence="1">
    <location>
        <begin position="18"/>
        <end position="176"/>
    </location>
</feature>
<proteinExistence type="predicted"/>
<dbReference type="CDD" id="cd04301">
    <property type="entry name" value="NAT_SF"/>
    <property type="match status" value="1"/>
</dbReference>
<organism evidence="2 3">
    <name type="scientific">Leptothrix discophora</name>
    <dbReference type="NCBI Taxonomy" id="89"/>
    <lineage>
        <taxon>Bacteria</taxon>
        <taxon>Pseudomonadati</taxon>
        <taxon>Pseudomonadota</taxon>
        <taxon>Betaproteobacteria</taxon>
        <taxon>Burkholderiales</taxon>
        <taxon>Sphaerotilaceae</taxon>
        <taxon>Leptothrix</taxon>
    </lineage>
</organism>
<keyword evidence="3" id="KW-1185">Reference proteome</keyword>
<dbReference type="PANTHER" id="PTHR43441">
    <property type="entry name" value="RIBOSOMAL-PROTEIN-SERINE ACETYLTRANSFERASE"/>
    <property type="match status" value="1"/>
</dbReference>
<dbReference type="EMBL" id="JAUZEE010000014">
    <property type="protein sequence ID" value="MDP4302730.1"/>
    <property type="molecule type" value="Genomic_DNA"/>
</dbReference>
<gene>
    <name evidence="2" type="ORF">Q8X39_19000</name>
</gene>
<dbReference type="Proteomes" id="UP001235760">
    <property type="component" value="Unassembled WGS sequence"/>
</dbReference>
<sequence>MHEHPQTRCAPTCAHPAVRLRPLVRDDLAAWFALLAQPAVHGPTSWNVGRAEDLIGHVLGNESDAADAPRRWAVLARDGGTLLGTVGLHSVSMADRRAEIGYELAPEARGAGIATAVCRGVTDWALGPAGLVRVQATVRVGNDRSQRVLERSGYQREGLLRSYRHVRGIPDDFWIWARIGP</sequence>
<reference evidence="2 3" key="1">
    <citation type="submission" date="2023-08" db="EMBL/GenBank/DDBJ databases">
        <authorList>
            <person name="Roldan D.M."/>
            <person name="Menes R.J."/>
        </authorList>
    </citation>
    <scope>NUCLEOTIDE SEQUENCE [LARGE SCALE GENOMIC DNA]</scope>
    <source>
        <strain evidence="2 3">CCM 2812</strain>
    </source>
</reference>
<dbReference type="Gene3D" id="3.40.630.30">
    <property type="match status" value="1"/>
</dbReference>
<evidence type="ECO:0000313" key="2">
    <source>
        <dbReference type="EMBL" id="MDP4302730.1"/>
    </source>
</evidence>
<protein>
    <submittedName>
        <fullName evidence="2">GNAT family N-acetyltransferase</fullName>
    </submittedName>
</protein>
<dbReference type="RefSeq" id="WP_305751268.1">
    <property type="nucleotide sequence ID" value="NZ_JAUZEE010000014.1"/>
</dbReference>
<dbReference type="InterPro" id="IPR051908">
    <property type="entry name" value="Ribosomal_N-acetyltransferase"/>
</dbReference>
<name>A0ABT9G8J9_LEPDI</name>
<comment type="caution">
    <text evidence="2">The sequence shown here is derived from an EMBL/GenBank/DDBJ whole genome shotgun (WGS) entry which is preliminary data.</text>
</comment>